<keyword evidence="2" id="KW-1185">Reference proteome</keyword>
<organism evidence="1 2">
    <name type="scientific">Senna tora</name>
    <dbReference type="NCBI Taxonomy" id="362788"/>
    <lineage>
        <taxon>Eukaryota</taxon>
        <taxon>Viridiplantae</taxon>
        <taxon>Streptophyta</taxon>
        <taxon>Embryophyta</taxon>
        <taxon>Tracheophyta</taxon>
        <taxon>Spermatophyta</taxon>
        <taxon>Magnoliopsida</taxon>
        <taxon>eudicotyledons</taxon>
        <taxon>Gunneridae</taxon>
        <taxon>Pentapetalae</taxon>
        <taxon>rosids</taxon>
        <taxon>fabids</taxon>
        <taxon>Fabales</taxon>
        <taxon>Fabaceae</taxon>
        <taxon>Caesalpinioideae</taxon>
        <taxon>Cassia clade</taxon>
        <taxon>Senna</taxon>
    </lineage>
</organism>
<proteinExistence type="predicted"/>
<name>A0A834WNK3_9FABA</name>
<comment type="caution">
    <text evidence="1">The sequence shown here is derived from an EMBL/GenBank/DDBJ whole genome shotgun (WGS) entry which is preliminary data.</text>
</comment>
<reference evidence="1" key="1">
    <citation type="submission" date="2020-09" db="EMBL/GenBank/DDBJ databases">
        <title>Genome-Enabled Discovery of Anthraquinone Biosynthesis in Senna tora.</title>
        <authorList>
            <person name="Kang S.-H."/>
            <person name="Pandey R.P."/>
            <person name="Lee C.-M."/>
            <person name="Sim J.-S."/>
            <person name="Jeong J.-T."/>
            <person name="Choi B.-S."/>
            <person name="Jung M."/>
            <person name="Ginzburg D."/>
            <person name="Zhao K."/>
            <person name="Won S.Y."/>
            <person name="Oh T.-J."/>
            <person name="Yu Y."/>
            <person name="Kim N.-H."/>
            <person name="Lee O.R."/>
            <person name="Lee T.-H."/>
            <person name="Bashyal P."/>
            <person name="Kim T.-S."/>
            <person name="Lee W.-H."/>
            <person name="Kawkins C."/>
            <person name="Kim C.-K."/>
            <person name="Kim J.S."/>
            <person name="Ahn B.O."/>
            <person name="Rhee S.Y."/>
            <person name="Sohng J.K."/>
        </authorList>
    </citation>
    <scope>NUCLEOTIDE SEQUENCE</scope>
    <source>
        <tissue evidence="1">Leaf</tissue>
    </source>
</reference>
<evidence type="ECO:0000313" key="2">
    <source>
        <dbReference type="Proteomes" id="UP000634136"/>
    </source>
</evidence>
<sequence length="45" mass="5086">MQWNFDGALDRWSSNGSARQLFFDGAAMSTTMVEFDGTWPLCSCF</sequence>
<accession>A0A834WNK3</accession>
<protein>
    <submittedName>
        <fullName evidence="1">Uncharacterized protein</fullName>
    </submittedName>
</protein>
<dbReference type="AlphaFoldDB" id="A0A834WNK3"/>
<gene>
    <name evidence="1" type="ORF">G2W53_021633</name>
</gene>
<dbReference type="Proteomes" id="UP000634136">
    <property type="component" value="Unassembled WGS sequence"/>
</dbReference>
<dbReference type="EMBL" id="JAAIUW010000007">
    <property type="protein sequence ID" value="KAF7823489.1"/>
    <property type="molecule type" value="Genomic_DNA"/>
</dbReference>
<evidence type="ECO:0000313" key="1">
    <source>
        <dbReference type="EMBL" id="KAF7823489.1"/>
    </source>
</evidence>